<dbReference type="Pfam" id="PF13411">
    <property type="entry name" value="MerR_1"/>
    <property type="match status" value="1"/>
</dbReference>
<sequence>MGNRYRIGEVAELAQVSKRTIDYYTNLGLLEAKRSNKNYRYYDESAVDRLKFIEKCKQLNMQLSEIRKVLDNQQNQTVLNHKLAGQVNNVSGHLQQLEHELMQLKPLLDNLTEEQKKIYMKGLSGQATTLIQTLVLFLS</sequence>
<dbReference type="PANTHER" id="PTHR30204:SF95">
    <property type="entry name" value="HTH-TYPE TRANSCRIPTIONAL REGULATOR CUER"/>
    <property type="match status" value="1"/>
</dbReference>
<keyword evidence="1" id="KW-0238">DNA-binding</keyword>
<dbReference type="PRINTS" id="PR00040">
    <property type="entry name" value="HTHMERR"/>
</dbReference>
<name>A0ABT7R9Z1_9BACI</name>
<dbReference type="PROSITE" id="PS50937">
    <property type="entry name" value="HTH_MERR_2"/>
    <property type="match status" value="1"/>
</dbReference>
<organism evidence="4 5">
    <name type="scientific">Bacillus hominis</name>
    <dbReference type="NCBI Taxonomy" id="2817478"/>
    <lineage>
        <taxon>Bacteria</taxon>
        <taxon>Bacillati</taxon>
        <taxon>Bacillota</taxon>
        <taxon>Bacilli</taxon>
        <taxon>Bacillales</taxon>
        <taxon>Bacillaceae</taxon>
        <taxon>Bacillus</taxon>
        <taxon>Bacillus cereus group</taxon>
    </lineage>
</organism>
<evidence type="ECO:0000259" key="3">
    <source>
        <dbReference type="PROSITE" id="PS50937"/>
    </source>
</evidence>
<dbReference type="InterPro" id="IPR047057">
    <property type="entry name" value="MerR_fam"/>
</dbReference>
<keyword evidence="5" id="KW-1185">Reference proteome</keyword>
<keyword evidence="2" id="KW-0175">Coiled coil</keyword>
<reference evidence="4 5" key="1">
    <citation type="submission" date="2023-06" db="EMBL/GenBank/DDBJ databases">
        <title>Comparative genomics of Bacillaceae isolates and their secondary metabolite potential.</title>
        <authorList>
            <person name="Song L."/>
            <person name="Nielsen L.J."/>
            <person name="Mohite O."/>
            <person name="Xu X."/>
            <person name="Weber T."/>
            <person name="Kovacs A.T."/>
        </authorList>
    </citation>
    <scope>NUCLEOTIDE SEQUENCE [LARGE SCALE GENOMIC DNA]</scope>
    <source>
        <strain evidence="4 5">DX2.1</strain>
    </source>
</reference>
<gene>
    <name evidence="4" type="ORF">QUG02_16975</name>
</gene>
<evidence type="ECO:0000313" key="4">
    <source>
        <dbReference type="EMBL" id="MDM5439759.1"/>
    </source>
</evidence>
<evidence type="ECO:0000256" key="2">
    <source>
        <dbReference type="SAM" id="Coils"/>
    </source>
</evidence>
<dbReference type="PANTHER" id="PTHR30204">
    <property type="entry name" value="REDOX-CYCLING DRUG-SENSING TRANSCRIPTIONAL ACTIVATOR SOXR"/>
    <property type="match status" value="1"/>
</dbReference>
<dbReference type="SMART" id="SM00422">
    <property type="entry name" value="HTH_MERR"/>
    <property type="match status" value="1"/>
</dbReference>
<dbReference type="RefSeq" id="WP_088059680.1">
    <property type="nucleotide sequence ID" value="NZ_JAUCFG010000002.1"/>
</dbReference>
<comment type="caution">
    <text evidence="4">The sequence shown here is derived from an EMBL/GenBank/DDBJ whole genome shotgun (WGS) entry which is preliminary data.</text>
</comment>
<accession>A0ABT7R9Z1</accession>
<dbReference type="Proteomes" id="UP001224139">
    <property type="component" value="Unassembled WGS sequence"/>
</dbReference>
<proteinExistence type="predicted"/>
<dbReference type="SUPFAM" id="SSF46955">
    <property type="entry name" value="Putative DNA-binding domain"/>
    <property type="match status" value="1"/>
</dbReference>
<protein>
    <submittedName>
        <fullName evidence="4">MerR family transcriptional regulator</fullName>
    </submittedName>
</protein>
<dbReference type="Gene3D" id="1.10.1660.10">
    <property type="match status" value="1"/>
</dbReference>
<evidence type="ECO:0000313" key="5">
    <source>
        <dbReference type="Proteomes" id="UP001224139"/>
    </source>
</evidence>
<dbReference type="EMBL" id="JAUCFG010000002">
    <property type="protein sequence ID" value="MDM5439759.1"/>
    <property type="molecule type" value="Genomic_DNA"/>
</dbReference>
<dbReference type="InterPro" id="IPR009061">
    <property type="entry name" value="DNA-bd_dom_put_sf"/>
</dbReference>
<feature type="coiled-coil region" evidence="2">
    <location>
        <begin position="56"/>
        <end position="114"/>
    </location>
</feature>
<feature type="domain" description="HTH merR-type" evidence="3">
    <location>
        <begin position="4"/>
        <end position="72"/>
    </location>
</feature>
<evidence type="ECO:0000256" key="1">
    <source>
        <dbReference type="ARBA" id="ARBA00023125"/>
    </source>
</evidence>
<dbReference type="InterPro" id="IPR000551">
    <property type="entry name" value="MerR-type_HTH_dom"/>
</dbReference>